<dbReference type="KEGG" id="mamo:A6B35_10615"/>
<gene>
    <name evidence="2" type="ORF">MEA186_22801</name>
</gene>
<evidence type="ECO:0000313" key="2">
    <source>
        <dbReference type="EMBL" id="EHH09708.1"/>
    </source>
</evidence>
<sequence length="106" mass="11573">MRNEYSAQLRDDLNVQVLAALHSRGIVNVAAVAEEVRRRNLAENIALEDVEFLVVQVSQLYGAHMEFDGLTAIIEECGSLDNGQPNANGGFGVQDEATESARDPMQ</sequence>
<protein>
    <submittedName>
        <fullName evidence="2">Uncharacterized protein</fullName>
    </submittedName>
</protein>
<reference evidence="2 3" key="1">
    <citation type="journal article" date="2012" name="J. Bacteriol.">
        <title>Draft Genome Sequence of Plant Growth-Promoting Rhizobium Mesorhizobium amorphae, Isolated from Zinc-Lead Mine Tailings.</title>
        <authorList>
            <person name="Hao X."/>
            <person name="Lin Y."/>
            <person name="Johnstone L."/>
            <person name="Baltrus D.A."/>
            <person name="Miller S.J."/>
            <person name="Wei G."/>
            <person name="Rensing C."/>
        </authorList>
    </citation>
    <scope>NUCLEOTIDE SEQUENCE [LARGE SCALE GENOMIC DNA]</scope>
    <source>
        <strain evidence="2 3">CCNWGS0123</strain>
    </source>
</reference>
<organism evidence="2 3">
    <name type="scientific">Mesorhizobium amorphae CCNWGS0123</name>
    <dbReference type="NCBI Taxonomy" id="1082933"/>
    <lineage>
        <taxon>Bacteria</taxon>
        <taxon>Pseudomonadati</taxon>
        <taxon>Pseudomonadota</taxon>
        <taxon>Alphaproteobacteria</taxon>
        <taxon>Hyphomicrobiales</taxon>
        <taxon>Phyllobacteriaceae</taxon>
        <taxon>Mesorhizobium</taxon>
    </lineage>
</organism>
<name>G6YF15_9HYPH</name>
<evidence type="ECO:0000256" key="1">
    <source>
        <dbReference type="SAM" id="MobiDB-lite"/>
    </source>
</evidence>
<dbReference type="RefSeq" id="WP_006204255.1">
    <property type="nucleotide sequence ID" value="NZ_AGSN01000149.1"/>
</dbReference>
<dbReference type="EMBL" id="AGSN01000149">
    <property type="protein sequence ID" value="EHH09708.1"/>
    <property type="molecule type" value="Genomic_DNA"/>
</dbReference>
<keyword evidence="3" id="KW-1185">Reference proteome</keyword>
<proteinExistence type="predicted"/>
<dbReference type="Proteomes" id="UP000002949">
    <property type="component" value="Unassembled WGS sequence"/>
</dbReference>
<evidence type="ECO:0000313" key="3">
    <source>
        <dbReference type="Proteomes" id="UP000002949"/>
    </source>
</evidence>
<accession>G6YF15</accession>
<feature type="region of interest" description="Disordered" evidence="1">
    <location>
        <begin position="84"/>
        <end position="106"/>
    </location>
</feature>
<dbReference type="AlphaFoldDB" id="G6YF15"/>
<dbReference type="PATRIC" id="fig|1082933.3.peg.4445"/>